<feature type="transmembrane region" description="Helical" evidence="8">
    <location>
        <begin position="289"/>
        <end position="306"/>
    </location>
</feature>
<dbReference type="PANTHER" id="PTHR23507:SF1">
    <property type="entry name" value="FI18259P1-RELATED"/>
    <property type="match status" value="1"/>
</dbReference>
<feature type="domain" description="Major facilitator superfamily (MFS) profile" evidence="9">
    <location>
        <begin position="13"/>
        <end position="408"/>
    </location>
</feature>
<feature type="transmembrane region" description="Helical" evidence="8">
    <location>
        <begin position="350"/>
        <end position="374"/>
    </location>
</feature>
<feature type="transmembrane region" description="Helical" evidence="8">
    <location>
        <begin position="312"/>
        <end position="330"/>
    </location>
</feature>
<dbReference type="InterPro" id="IPR036259">
    <property type="entry name" value="MFS_trans_sf"/>
</dbReference>
<evidence type="ECO:0000259" key="9">
    <source>
        <dbReference type="PROSITE" id="PS50850"/>
    </source>
</evidence>
<feature type="transmembrane region" description="Helical" evidence="8">
    <location>
        <begin position="141"/>
        <end position="165"/>
    </location>
</feature>
<dbReference type="SUPFAM" id="SSF103473">
    <property type="entry name" value="MFS general substrate transporter"/>
    <property type="match status" value="1"/>
</dbReference>
<dbReference type="GO" id="GO:0016020">
    <property type="term" value="C:membrane"/>
    <property type="evidence" value="ECO:0007669"/>
    <property type="project" value="UniProtKB-SubCell"/>
</dbReference>
<keyword evidence="5 8" id="KW-0812">Transmembrane</keyword>
<name>A0A7D5BHJ1_9BACT</name>
<keyword evidence="6 8" id="KW-1133">Transmembrane helix</keyword>
<evidence type="ECO:0000256" key="5">
    <source>
        <dbReference type="ARBA" id="ARBA00022692"/>
    </source>
</evidence>
<dbReference type="InterPro" id="IPR001958">
    <property type="entry name" value="Tet-R_TetA/multi-R_MdtG-like"/>
</dbReference>
<evidence type="ECO:0000256" key="3">
    <source>
        <dbReference type="ARBA" id="ARBA00004236"/>
    </source>
</evidence>
<evidence type="ECO:0000256" key="8">
    <source>
        <dbReference type="SAM" id="Phobius"/>
    </source>
</evidence>
<evidence type="ECO:0000256" key="6">
    <source>
        <dbReference type="ARBA" id="ARBA00022989"/>
    </source>
</evidence>
<dbReference type="PRINTS" id="PR01035">
    <property type="entry name" value="TCRTETA"/>
</dbReference>
<keyword evidence="7 8" id="KW-0472">Membrane</keyword>
<evidence type="ECO:0000256" key="4">
    <source>
        <dbReference type="ARBA" id="ARBA00007520"/>
    </source>
</evidence>
<dbReference type="InterPro" id="IPR020846">
    <property type="entry name" value="MFS_dom"/>
</dbReference>
<dbReference type="InterPro" id="IPR011701">
    <property type="entry name" value="MFS"/>
</dbReference>
<accession>A0A7D5BHJ1</accession>
<evidence type="ECO:0000256" key="2">
    <source>
        <dbReference type="ARBA" id="ARBA00004141"/>
    </source>
</evidence>
<dbReference type="Pfam" id="PF07690">
    <property type="entry name" value="MFS_1"/>
    <property type="match status" value="1"/>
</dbReference>
<dbReference type="Gene3D" id="1.20.1250.20">
    <property type="entry name" value="MFS general substrate transporter like domains"/>
    <property type="match status" value="1"/>
</dbReference>
<dbReference type="GO" id="GO:0022857">
    <property type="term" value="F:transmembrane transporter activity"/>
    <property type="evidence" value="ECO:0007669"/>
    <property type="project" value="InterPro"/>
</dbReference>
<dbReference type="PROSITE" id="PS50850">
    <property type="entry name" value="MFS"/>
    <property type="match status" value="1"/>
</dbReference>
<sequence>MNSRLHTPSARGMVARLSLLIFLDGLAQSVSFPVLPRRVSSLLDDHPSMTALWVGWLEVAWALPQIVMAPLLGALSDRFGRRPLMLLSMGGIGLELVLDALAPNLGWLLAGRIVCGLTFGAQAAVMAGVADTTPPGERARAYGFVNGALYAGIVAGPLLGGWLAAADLRSPFYVGAAVAAVGALYVVSLLPEPLARAHRTSPQEPQAGLWEAFRLLGTHPALRPLAIVLLLSWLSFQSSDNMVVLYTAHRYGWSTVQFGVFVAVEAALGILVQSFVAGTAARRLGERRALILGSTLQGFGMLAMGLAPASVLFWPGAIVAVLGAIVRPALQTLMSEAVGADEQGRLQGVVSSIASTTSVVAPLVFTSLYAWAIGGDRSPAWAGSTILCGAVLSALGAWVARRTAPRRRASAPF</sequence>
<feature type="transmembrane region" description="Helical" evidence="8">
    <location>
        <begin position="171"/>
        <end position="191"/>
    </location>
</feature>
<feature type="transmembrane region" description="Helical" evidence="8">
    <location>
        <begin position="212"/>
        <end position="236"/>
    </location>
</feature>
<dbReference type="InterPro" id="IPR005829">
    <property type="entry name" value="Sugar_transporter_CS"/>
</dbReference>
<dbReference type="PROSITE" id="PS00216">
    <property type="entry name" value="SUGAR_TRANSPORT_1"/>
    <property type="match status" value="1"/>
</dbReference>
<feature type="transmembrane region" description="Helical" evidence="8">
    <location>
        <begin position="53"/>
        <end position="72"/>
    </location>
</feature>
<feature type="transmembrane region" description="Helical" evidence="8">
    <location>
        <begin position="84"/>
        <end position="102"/>
    </location>
</feature>
<feature type="transmembrane region" description="Helical" evidence="8">
    <location>
        <begin position="380"/>
        <end position="400"/>
    </location>
</feature>
<protein>
    <submittedName>
        <fullName evidence="10">Tetracycline-efflux transporter</fullName>
    </submittedName>
</protein>
<comment type="similarity">
    <text evidence="4">Belongs to the major facilitator superfamily. TCR/Tet family.</text>
</comment>
<reference evidence="10" key="1">
    <citation type="journal article" date="2020" name="Molecules">
        <title>2-Hydroxysorangiadenosine: Structure and Biosynthesis of a Myxobacterial Sesquiterpene-Nucleoside.</title>
        <authorList>
            <person name="Okoth D.A."/>
            <person name="Hug J.J."/>
            <person name="Garcia R."/>
            <person name="Sproer C."/>
            <person name="Overmann J."/>
            <person name="Muller R."/>
        </authorList>
    </citation>
    <scope>NUCLEOTIDE SEQUENCE</scope>
    <source>
        <strain evidence="10">MCy10943</strain>
    </source>
</reference>
<organism evidence="10">
    <name type="scientific">Vitiosangium cumulatum</name>
    <dbReference type="NCBI Taxonomy" id="1867796"/>
    <lineage>
        <taxon>Bacteria</taxon>
        <taxon>Pseudomonadati</taxon>
        <taxon>Myxococcota</taxon>
        <taxon>Myxococcia</taxon>
        <taxon>Myxococcales</taxon>
        <taxon>Cystobacterineae</taxon>
        <taxon>Archangiaceae</taxon>
        <taxon>Vitiosangium</taxon>
    </lineage>
</organism>
<proteinExistence type="inferred from homology"/>
<feature type="transmembrane region" description="Helical" evidence="8">
    <location>
        <begin position="108"/>
        <end position="129"/>
    </location>
</feature>
<dbReference type="PANTHER" id="PTHR23507">
    <property type="entry name" value="ZGC:174356"/>
    <property type="match status" value="1"/>
</dbReference>
<evidence type="ECO:0000256" key="7">
    <source>
        <dbReference type="ARBA" id="ARBA00023136"/>
    </source>
</evidence>
<comment type="subcellular location">
    <subcellularLocation>
        <location evidence="3">Cell membrane</location>
    </subcellularLocation>
    <subcellularLocation>
        <location evidence="2">Membrane</location>
        <topology evidence="2">Multi-pass membrane protein</topology>
    </subcellularLocation>
</comment>
<evidence type="ECO:0000313" key="10">
    <source>
        <dbReference type="EMBL" id="QKW93923.1"/>
    </source>
</evidence>
<comment type="function">
    <text evidence="1">Resistance to tetracycline by an active tetracycline efflux. This is an energy-dependent process that decreases the accumulation of the antibiotic in whole cells. This protein functions as a metal-tetracycline/H(+) antiporter.</text>
</comment>
<dbReference type="AlphaFoldDB" id="A0A7D5BHJ1"/>
<feature type="transmembrane region" description="Helical" evidence="8">
    <location>
        <begin position="256"/>
        <end position="277"/>
    </location>
</feature>
<evidence type="ECO:0000256" key="1">
    <source>
        <dbReference type="ARBA" id="ARBA00003279"/>
    </source>
</evidence>
<dbReference type="EMBL" id="MT520819">
    <property type="protein sequence ID" value="QKW93923.1"/>
    <property type="molecule type" value="Genomic_DNA"/>
</dbReference>